<keyword evidence="2" id="KW-0472">Membrane</keyword>
<protein>
    <submittedName>
        <fullName evidence="4">Serine/threonine kinase</fullName>
    </submittedName>
</protein>
<organism evidence="4 5">
    <name type="scientific">Apibacter adventoris</name>
    <dbReference type="NCBI Taxonomy" id="1679466"/>
    <lineage>
        <taxon>Bacteria</taxon>
        <taxon>Pseudomonadati</taxon>
        <taxon>Bacteroidota</taxon>
        <taxon>Flavobacteriia</taxon>
        <taxon>Flavobacteriales</taxon>
        <taxon>Weeksellaceae</taxon>
        <taxon>Apibacter</taxon>
    </lineage>
</organism>
<keyword evidence="5" id="KW-1185">Reference proteome</keyword>
<dbReference type="Proteomes" id="UP000238042">
    <property type="component" value="Unassembled WGS sequence"/>
</dbReference>
<name>A0A2S8AFG4_9FLAO</name>
<dbReference type="SMART" id="SM00740">
    <property type="entry name" value="PASTA"/>
    <property type="match status" value="2"/>
</dbReference>
<proteinExistence type="predicted"/>
<dbReference type="CDD" id="cd06577">
    <property type="entry name" value="PASTA_pknB"/>
    <property type="match status" value="2"/>
</dbReference>
<dbReference type="Gene3D" id="3.30.10.20">
    <property type="match status" value="2"/>
</dbReference>
<feature type="compositionally biased region" description="Polar residues" evidence="1">
    <location>
        <begin position="272"/>
        <end position="282"/>
    </location>
</feature>
<evidence type="ECO:0000256" key="1">
    <source>
        <dbReference type="SAM" id="MobiDB-lite"/>
    </source>
</evidence>
<dbReference type="GO" id="GO:0016301">
    <property type="term" value="F:kinase activity"/>
    <property type="evidence" value="ECO:0007669"/>
    <property type="project" value="UniProtKB-KW"/>
</dbReference>
<dbReference type="OrthoDB" id="9803895at2"/>
<evidence type="ECO:0000313" key="5">
    <source>
        <dbReference type="Proteomes" id="UP000238042"/>
    </source>
</evidence>
<keyword evidence="2" id="KW-1133">Transmembrane helix</keyword>
<feature type="transmembrane region" description="Helical" evidence="2">
    <location>
        <begin position="12"/>
        <end position="34"/>
    </location>
</feature>
<feature type="compositionally biased region" description="Low complexity" evidence="1">
    <location>
        <begin position="286"/>
        <end position="305"/>
    </location>
</feature>
<evidence type="ECO:0000256" key="2">
    <source>
        <dbReference type="SAM" id="Phobius"/>
    </source>
</evidence>
<keyword evidence="4" id="KW-0418">Kinase</keyword>
<dbReference type="PROSITE" id="PS51178">
    <property type="entry name" value="PASTA"/>
    <property type="match status" value="1"/>
</dbReference>
<dbReference type="EMBL" id="PSZM01000003">
    <property type="protein sequence ID" value="PQL94884.1"/>
    <property type="molecule type" value="Genomic_DNA"/>
</dbReference>
<keyword evidence="4" id="KW-0808">Transferase</keyword>
<feature type="region of interest" description="Disordered" evidence="1">
    <location>
        <begin position="272"/>
        <end position="328"/>
    </location>
</feature>
<dbReference type="InterPro" id="IPR005543">
    <property type="entry name" value="PASTA_dom"/>
</dbReference>
<evidence type="ECO:0000259" key="3">
    <source>
        <dbReference type="PROSITE" id="PS51178"/>
    </source>
</evidence>
<feature type="domain" description="PASTA" evidence="3">
    <location>
        <begin position="41"/>
        <end position="107"/>
    </location>
</feature>
<reference evidence="4 5" key="1">
    <citation type="submission" date="2018-02" db="EMBL/GenBank/DDBJ databases">
        <title>Genome sequences of Apibacter spp., gut symbionts of Asian honey bees.</title>
        <authorList>
            <person name="Kwong W.K."/>
            <person name="Steele M.I."/>
            <person name="Moran N.A."/>
        </authorList>
    </citation>
    <scope>NUCLEOTIDE SEQUENCE [LARGE SCALE GENOMIC DNA]</scope>
    <source>
        <strain evidence="5">wkB301</strain>
    </source>
</reference>
<dbReference type="Pfam" id="PF03793">
    <property type="entry name" value="PASTA"/>
    <property type="match status" value="2"/>
</dbReference>
<keyword evidence="2" id="KW-0812">Transmembrane</keyword>
<gene>
    <name evidence="4" type="ORF">C4S77_02570</name>
</gene>
<sequence length="328" mass="37107">MKILKFIISWQFWVSVIIVIAISFVLLQGTFLWLNAYTNHGVQVEVPNLSNLNLEQAIVKLDESNLEYEIDTSKYDPKYKPYQILDIYPLVGSNVKKGRRIFIRANAKTWKPVVVPNIIGKYKYLAFSQLDLVGLKVSDTIYEPNLAVNTVIKILYKGKEVQPGVTLPRFSPLTIVLAKGLAKNVSVPSFIGLDETTAKGMITENLFSVGSIIYDDPEDKGNARVYYQVPVPSSTYDQGQAIDLYLSSKPLEKLKDKIRNLDQTFNRRFINDSDSLNLSSPVNEFENSPSTHNNTTNTHNSETNTSPPPPKTNTSREEHRRPNRVIIE</sequence>
<dbReference type="RefSeq" id="WP_105245867.1">
    <property type="nucleotide sequence ID" value="NZ_PSZM01000003.1"/>
</dbReference>
<comment type="caution">
    <text evidence="4">The sequence shown here is derived from an EMBL/GenBank/DDBJ whole genome shotgun (WGS) entry which is preliminary data.</text>
</comment>
<evidence type="ECO:0000313" key="4">
    <source>
        <dbReference type="EMBL" id="PQL94884.1"/>
    </source>
</evidence>
<accession>A0A2S8AFG4</accession>
<dbReference type="AlphaFoldDB" id="A0A2S8AFG4"/>